<dbReference type="Pfam" id="PF00654">
    <property type="entry name" value="Voltage_CLC"/>
    <property type="match status" value="1"/>
</dbReference>
<evidence type="ECO:0000313" key="7">
    <source>
        <dbReference type="Proteomes" id="UP000601435"/>
    </source>
</evidence>
<organism evidence="6 7">
    <name type="scientific">Symbiodinium necroappetens</name>
    <dbReference type="NCBI Taxonomy" id="1628268"/>
    <lineage>
        <taxon>Eukaryota</taxon>
        <taxon>Sar</taxon>
        <taxon>Alveolata</taxon>
        <taxon>Dinophyceae</taxon>
        <taxon>Suessiales</taxon>
        <taxon>Symbiodiniaceae</taxon>
        <taxon>Symbiodinium</taxon>
    </lineage>
</organism>
<feature type="transmembrane region" description="Helical" evidence="5">
    <location>
        <begin position="16"/>
        <end position="39"/>
    </location>
</feature>
<feature type="transmembrane region" description="Helical" evidence="5">
    <location>
        <begin position="91"/>
        <end position="110"/>
    </location>
</feature>
<dbReference type="Proteomes" id="UP000601435">
    <property type="component" value="Unassembled WGS sequence"/>
</dbReference>
<sequence length="118" mass="12057">MQALELVAGAAVAKCVAYWACAHGGLVGGIFFPLLYYGLTLGEVCAKVFNISRAVAVPVMLGAVPGALLPAPLTALSFPVGLFVTGPVQTVPILVAIVTASMLLVGSGFLEKLMVKRA</sequence>
<accession>A0A813BSP1</accession>
<keyword evidence="7" id="KW-1185">Reference proteome</keyword>
<dbReference type="EMBL" id="CAJNJA010077807">
    <property type="protein sequence ID" value="CAE7921030.1"/>
    <property type="molecule type" value="Genomic_DNA"/>
</dbReference>
<dbReference type="Gene3D" id="1.10.3080.10">
    <property type="entry name" value="Clc chloride channel"/>
    <property type="match status" value="1"/>
</dbReference>
<gene>
    <name evidence="6" type="primary">RPS15</name>
    <name evidence="6" type="ORF">SNEC2469_LOCUS31730</name>
</gene>
<evidence type="ECO:0000256" key="3">
    <source>
        <dbReference type="ARBA" id="ARBA00022989"/>
    </source>
</evidence>
<evidence type="ECO:0000256" key="5">
    <source>
        <dbReference type="SAM" id="Phobius"/>
    </source>
</evidence>
<dbReference type="OrthoDB" id="432410at2759"/>
<proteinExistence type="predicted"/>
<comment type="subcellular location">
    <subcellularLocation>
        <location evidence="1">Membrane</location>
        <topology evidence="1">Multi-pass membrane protein</topology>
    </subcellularLocation>
</comment>
<evidence type="ECO:0000313" key="6">
    <source>
        <dbReference type="EMBL" id="CAE7921030.1"/>
    </source>
</evidence>
<evidence type="ECO:0000256" key="2">
    <source>
        <dbReference type="ARBA" id="ARBA00022692"/>
    </source>
</evidence>
<dbReference type="GO" id="GO:0016020">
    <property type="term" value="C:membrane"/>
    <property type="evidence" value="ECO:0007669"/>
    <property type="project" value="UniProtKB-SubCell"/>
</dbReference>
<dbReference type="SUPFAM" id="SSF81340">
    <property type="entry name" value="Clc chloride channel"/>
    <property type="match status" value="1"/>
</dbReference>
<feature type="transmembrane region" description="Helical" evidence="5">
    <location>
        <begin position="51"/>
        <end position="71"/>
    </location>
</feature>
<comment type="caution">
    <text evidence="6">The sequence shown here is derived from an EMBL/GenBank/DDBJ whole genome shotgun (WGS) entry which is preliminary data.</text>
</comment>
<keyword evidence="4 5" id="KW-0472">Membrane</keyword>
<reference evidence="6" key="1">
    <citation type="submission" date="2021-02" db="EMBL/GenBank/DDBJ databases">
        <authorList>
            <person name="Dougan E. K."/>
            <person name="Rhodes N."/>
            <person name="Thang M."/>
            <person name="Chan C."/>
        </authorList>
    </citation>
    <scope>NUCLEOTIDE SEQUENCE</scope>
</reference>
<dbReference type="InterPro" id="IPR014743">
    <property type="entry name" value="Cl-channel_core"/>
</dbReference>
<keyword evidence="2 5" id="KW-0812">Transmembrane</keyword>
<keyword evidence="3 5" id="KW-1133">Transmembrane helix</keyword>
<evidence type="ECO:0000256" key="1">
    <source>
        <dbReference type="ARBA" id="ARBA00004141"/>
    </source>
</evidence>
<dbReference type="GO" id="GO:0015108">
    <property type="term" value="F:chloride transmembrane transporter activity"/>
    <property type="evidence" value="ECO:0007669"/>
    <property type="project" value="InterPro"/>
</dbReference>
<dbReference type="AlphaFoldDB" id="A0A813BSP1"/>
<dbReference type="InterPro" id="IPR001807">
    <property type="entry name" value="ClC"/>
</dbReference>
<name>A0A813BSP1_9DINO</name>
<evidence type="ECO:0000256" key="4">
    <source>
        <dbReference type="ARBA" id="ARBA00023136"/>
    </source>
</evidence>
<protein>
    <submittedName>
        <fullName evidence="6">RPS15 protein</fullName>
    </submittedName>
</protein>